<dbReference type="GO" id="GO:0015577">
    <property type="term" value="F:galactitol transmembrane transporter activity"/>
    <property type="evidence" value="ECO:0007669"/>
    <property type="project" value="InterPro"/>
</dbReference>
<name>A0AAW4X1J8_9FIRM</name>
<dbReference type="InterPro" id="IPR013014">
    <property type="entry name" value="PTS_EIIC_2"/>
</dbReference>
<dbReference type="PIRSF" id="PIRSF006304">
    <property type="entry name" value="GatC"/>
    <property type="match status" value="1"/>
</dbReference>
<evidence type="ECO:0000256" key="3">
    <source>
        <dbReference type="ARBA" id="ARBA00022475"/>
    </source>
</evidence>
<evidence type="ECO:0000259" key="10">
    <source>
        <dbReference type="PROSITE" id="PS51104"/>
    </source>
</evidence>
<dbReference type="RefSeq" id="WP_229346387.1">
    <property type="nucleotide sequence ID" value="NZ_JAJFAT010000015.1"/>
</dbReference>
<evidence type="ECO:0000256" key="4">
    <source>
        <dbReference type="ARBA" id="ARBA00022597"/>
    </source>
</evidence>
<evidence type="ECO:0000256" key="7">
    <source>
        <dbReference type="ARBA" id="ARBA00022989"/>
    </source>
</evidence>
<accession>A0AAW4X1J8</accession>
<feature type="transmembrane region" description="Helical" evidence="9">
    <location>
        <begin position="38"/>
        <end position="60"/>
    </location>
</feature>
<keyword evidence="8 9" id="KW-0472">Membrane</keyword>
<dbReference type="EMBL" id="JAJFAT010000015">
    <property type="protein sequence ID" value="MCC3145686.1"/>
    <property type="molecule type" value="Genomic_DNA"/>
</dbReference>
<keyword evidence="12" id="KW-1185">Reference proteome</keyword>
<feature type="domain" description="PTS EIIC type-2" evidence="10">
    <location>
        <begin position="8"/>
        <end position="459"/>
    </location>
</feature>
<proteinExistence type="predicted"/>
<feature type="transmembrane region" description="Helical" evidence="9">
    <location>
        <begin position="148"/>
        <end position="168"/>
    </location>
</feature>
<dbReference type="GO" id="GO:0009401">
    <property type="term" value="P:phosphoenolpyruvate-dependent sugar phosphotransferase system"/>
    <property type="evidence" value="ECO:0007669"/>
    <property type="project" value="UniProtKB-KW"/>
</dbReference>
<dbReference type="PANTHER" id="PTHR37324:SF2">
    <property type="entry name" value="PTS SYSTEM GALACTITOL-SPECIFIC EIIC COMPONENT"/>
    <property type="match status" value="1"/>
</dbReference>
<gene>
    <name evidence="11" type="ORF">LJ207_10160</name>
</gene>
<dbReference type="Pfam" id="PF03611">
    <property type="entry name" value="EIIC-GAT"/>
    <property type="match status" value="1"/>
</dbReference>
<keyword evidence="2" id="KW-0813">Transport</keyword>
<evidence type="ECO:0000256" key="2">
    <source>
        <dbReference type="ARBA" id="ARBA00022448"/>
    </source>
</evidence>
<evidence type="ECO:0000256" key="8">
    <source>
        <dbReference type="ARBA" id="ARBA00023136"/>
    </source>
</evidence>
<evidence type="ECO:0000256" key="5">
    <source>
        <dbReference type="ARBA" id="ARBA00022683"/>
    </source>
</evidence>
<feature type="transmembrane region" description="Helical" evidence="9">
    <location>
        <begin position="90"/>
        <end position="114"/>
    </location>
</feature>
<dbReference type="AlphaFoldDB" id="A0AAW4X1J8"/>
<organism evidence="11 12">
    <name type="scientific">Halanaerobium polyolivorans</name>
    <dbReference type="NCBI Taxonomy" id="2886943"/>
    <lineage>
        <taxon>Bacteria</taxon>
        <taxon>Bacillati</taxon>
        <taxon>Bacillota</taxon>
        <taxon>Clostridia</taxon>
        <taxon>Halanaerobiales</taxon>
        <taxon>Halanaerobiaceae</taxon>
        <taxon>Halanaerobium</taxon>
    </lineage>
</organism>
<comment type="subcellular location">
    <subcellularLocation>
        <location evidence="1">Cell membrane</location>
        <topology evidence="1">Multi-pass membrane protein</topology>
    </subcellularLocation>
</comment>
<dbReference type="GO" id="GO:0005886">
    <property type="term" value="C:plasma membrane"/>
    <property type="evidence" value="ECO:0007669"/>
    <property type="project" value="UniProtKB-SubCell"/>
</dbReference>
<feature type="transmembrane region" description="Helical" evidence="9">
    <location>
        <begin position="6"/>
        <end position="31"/>
    </location>
</feature>
<comment type="caution">
    <text evidence="11">The sequence shown here is derived from an EMBL/GenBank/DDBJ whole genome shotgun (WGS) entry which is preliminary data.</text>
</comment>
<keyword evidence="4" id="KW-0762">Sugar transport</keyword>
<feature type="transmembrane region" description="Helical" evidence="9">
    <location>
        <begin position="441"/>
        <end position="461"/>
    </location>
</feature>
<feature type="transmembrane region" description="Helical" evidence="9">
    <location>
        <begin position="368"/>
        <end position="390"/>
    </location>
</feature>
<reference evidence="11 12" key="1">
    <citation type="submission" date="2021-10" db="EMBL/GenBank/DDBJ databases">
        <authorList>
            <person name="Grouzdev D.S."/>
            <person name="Pantiukh K.S."/>
            <person name="Krutkina M.S."/>
        </authorList>
    </citation>
    <scope>NUCLEOTIDE SEQUENCE [LARGE SCALE GENOMIC DNA]</scope>
    <source>
        <strain evidence="11 12">Z-7514</strain>
    </source>
</reference>
<evidence type="ECO:0000256" key="6">
    <source>
        <dbReference type="ARBA" id="ARBA00022692"/>
    </source>
</evidence>
<protein>
    <submittedName>
        <fullName evidence="11">PTS galactitol transporter subunit IIC</fullName>
    </submittedName>
</protein>
<keyword evidence="3" id="KW-1003">Cell membrane</keyword>
<dbReference type="PROSITE" id="PS51104">
    <property type="entry name" value="PTS_EIIC_TYPE_2"/>
    <property type="match status" value="1"/>
</dbReference>
<feature type="transmembrane region" description="Helical" evidence="9">
    <location>
        <begin position="344"/>
        <end position="361"/>
    </location>
</feature>
<keyword evidence="7 9" id="KW-1133">Transmembrane helix</keyword>
<keyword evidence="5" id="KW-0598">Phosphotransferase system</keyword>
<feature type="transmembrane region" description="Helical" evidence="9">
    <location>
        <begin position="221"/>
        <end position="243"/>
    </location>
</feature>
<feature type="transmembrane region" description="Helical" evidence="9">
    <location>
        <begin position="305"/>
        <end position="338"/>
    </location>
</feature>
<evidence type="ECO:0000256" key="1">
    <source>
        <dbReference type="ARBA" id="ARBA00004651"/>
    </source>
</evidence>
<evidence type="ECO:0000313" key="11">
    <source>
        <dbReference type="EMBL" id="MCC3145686.1"/>
    </source>
</evidence>
<dbReference type="InterPro" id="IPR004703">
    <property type="entry name" value="PTS_sugar-sp_permease"/>
</dbReference>
<dbReference type="Proteomes" id="UP001199296">
    <property type="component" value="Unassembled WGS sequence"/>
</dbReference>
<keyword evidence="6 9" id="KW-0812">Transmembrane</keyword>
<dbReference type="InterPro" id="IPR013853">
    <property type="entry name" value="EIIC-GAT"/>
</dbReference>
<evidence type="ECO:0000256" key="9">
    <source>
        <dbReference type="SAM" id="Phobius"/>
    </source>
</evidence>
<dbReference type="PANTHER" id="PTHR37324">
    <property type="entry name" value="PTS SYSTEM GALACTITOL-SPECIFIC EIIC COMPONENT"/>
    <property type="match status" value="1"/>
</dbReference>
<evidence type="ECO:0000313" key="12">
    <source>
        <dbReference type="Proteomes" id="UP001199296"/>
    </source>
</evidence>
<sequence>MQNIMNVINFILDMGPSIMMPIILFVMAMVFRIKISKAIRAALTVGMGFIGINLVLGLMVETLSPATEAMVENFGLQLNVMDVGWPAASAIAFGTTSLVPWIFALGILLNVVMIMLKWTKTLNIDLWNYWHFIFAAAFVYAATNNFVLAVAIGLLTEFIVLILADLSAPVVQDFFGMPGVSFPHTETISWAPIGWALNNIIDRIPVIREWDFDQDKIKDRFGIMGESLMIGTVIGLIIGALAYGPNMGTDMSGSLSQIINTSITLGAVMLIFPKMVKLLMTGLLPLSDGVKEFLNKRFPERDLYIGLDAAIVIGHPANVATGLILIPVSILLAVVLSMLGLNRMLPFADLAIMPILILWATGWSKGNIFRGVAIGSVFIVGFLVIGTFLAPMTTTLAQEAGFAIPEGATQISSLDGGAHLAPWLLMLPFIGHVFAELGTGFAIFSILIAMFTAGCYIVFFYKASKGELAATEDEIQSDEVYADTGSVN</sequence>